<dbReference type="InterPro" id="IPR023827">
    <property type="entry name" value="Peptidase_S8_Asp-AS"/>
</dbReference>
<proteinExistence type="inferred from homology"/>
<dbReference type="PANTHER" id="PTHR42884:SF23">
    <property type="entry name" value="FURIN-LIKE PROTEASE 2"/>
    <property type="match status" value="1"/>
</dbReference>
<dbReference type="Gene3D" id="3.40.50.200">
    <property type="entry name" value="Peptidase S8/S53 domain"/>
    <property type="match status" value="1"/>
</dbReference>
<keyword evidence="2" id="KW-0378">Hydrolase</keyword>
<dbReference type="AlphaFoldDB" id="A0ABD0Z2U0"/>
<evidence type="ECO:0000256" key="3">
    <source>
        <dbReference type="ARBA" id="ARBA00022825"/>
    </source>
</evidence>
<evidence type="ECO:0000313" key="8">
    <source>
        <dbReference type="EMBL" id="KAL1138007.1"/>
    </source>
</evidence>
<keyword evidence="1" id="KW-0645">Protease</keyword>
<keyword evidence="9" id="KW-1185">Reference proteome</keyword>
<dbReference type="PANTHER" id="PTHR42884">
    <property type="entry name" value="PROPROTEIN CONVERTASE SUBTILISIN/KEXIN-RELATED"/>
    <property type="match status" value="1"/>
</dbReference>
<dbReference type="Proteomes" id="UP001558652">
    <property type="component" value="Unassembled WGS sequence"/>
</dbReference>
<evidence type="ECO:0000313" key="9">
    <source>
        <dbReference type="Proteomes" id="UP001558652"/>
    </source>
</evidence>
<sequence>MVVPKDDCAKVEWVVQQKELVRKKRSFTPTPAPPTDGPTTVNSQTFPDPLYSQQWYLNGGAEDGMDMNVGPAWARGYTGKGVVVSILDDGIQTNHPDLIDNYC</sequence>
<dbReference type="EMBL" id="JBFDAA010000004">
    <property type="protein sequence ID" value="KAL1138007.1"/>
    <property type="molecule type" value="Genomic_DNA"/>
</dbReference>
<protein>
    <recommendedName>
        <fullName evidence="7">Peptidase S8/S53 domain-containing protein</fullName>
    </recommendedName>
</protein>
<evidence type="ECO:0000256" key="5">
    <source>
        <dbReference type="PROSITE-ProRule" id="PRU01240"/>
    </source>
</evidence>
<dbReference type="SUPFAM" id="SSF52743">
    <property type="entry name" value="Subtilisin-like"/>
    <property type="match status" value="1"/>
</dbReference>
<evidence type="ECO:0000256" key="6">
    <source>
        <dbReference type="SAM" id="MobiDB-lite"/>
    </source>
</evidence>
<evidence type="ECO:0000256" key="4">
    <source>
        <dbReference type="ARBA" id="ARBA00023157"/>
    </source>
</evidence>
<keyword evidence="4" id="KW-1015">Disulfide bond</keyword>
<comment type="caution">
    <text evidence="5">Lacks conserved residue(s) required for the propagation of feature annotation.</text>
</comment>
<comment type="caution">
    <text evidence="8">The sequence shown here is derived from an EMBL/GenBank/DDBJ whole genome shotgun (WGS) entry which is preliminary data.</text>
</comment>
<gene>
    <name evidence="8" type="ORF">AAG570_009702</name>
</gene>
<evidence type="ECO:0000256" key="2">
    <source>
        <dbReference type="ARBA" id="ARBA00022801"/>
    </source>
</evidence>
<dbReference type="InterPro" id="IPR036852">
    <property type="entry name" value="Peptidase_S8/S53_dom_sf"/>
</dbReference>
<keyword evidence="3" id="KW-0720">Serine protease</keyword>
<dbReference type="PROSITE" id="PS00136">
    <property type="entry name" value="SUBTILASE_ASP"/>
    <property type="match status" value="1"/>
</dbReference>
<evidence type="ECO:0000259" key="7">
    <source>
        <dbReference type="Pfam" id="PF00082"/>
    </source>
</evidence>
<dbReference type="Pfam" id="PF00082">
    <property type="entry name" value="Peptidase_S8"/>
    <property type="match status" value="1"/>
</dbReference>
<organism evidence="8 9">
    <name type="scientific">Ranatra chinensis</name>
    <dbReference type="NCBI Taxonomy" id="642074"/>
    <lineage>
        <taxon>Eukaryota</taxon>
        <taxon>Metazoa</taxon>
        <taxon>Ecdysozoa</taxon>
        <taxon>Arthropoda</taxon>
        <taxon>Hexapoda</taxon>
        <taxon>Insecta</taxon>
        <taxon>Pterygota</taxon>
        <taxon>Neoptera</taxon>
        <taxon>Paraneoptera</taxon>
        <taxon>Hemiptera</taxon>
        <taxon>Heteroptera</taxon>
        <taxon>Panheteroptera</taxon>
        <taxon>Nepomorpha</taxon>
        <taxon>Nepidae</taxon>
        <taxon>Ranatrinae</taxon>
        <taxon>Ranatra</taxon>
    </lineage>
</organism>
<dbReference type="InterPro" id="IPR000209">
    <property type="entry name" value="Peptidase_S8/S53_dom"/>
</dbReference>
<reference evidence="8 9" key="1">
    <citation type="submission" date="2024-07" db="EMBL/GenBank/DDBJ databases">
        <title>Chromosome-level genome assembly of the water stick insect Ranatra chinensis (Heteroptera: Nepidae).</title>
        <authorList>
            <person name="Liu X."/>
        </authorList>
    </citation>
    <scope>NUCLEOTIDE SEQUENCE [LARGE SCALE GENOMIC DNA]</scope>
    <source>
        <strain evidence="8">Cailab_2021Rc</strain>
        <tissue evidence="8">Muscle</tissue>
    </source>
</reference>
<accession>A0ABD0Z2U0</accession>
<dbReference type="PROSITE" id="PS51892">
    <property type="entry name" value="SUBTILASE"/>
    <property type="match status" value="1"/>
</dbReference>
<dbReference type="GO" id="GO:0006508">
    <property type="term" value="P:proteolysis"/>
    <property type="evidence" value="ECO:0007669"/>
    <property type="project" value="UniProtKB-KW"/>
</dbReference>
<comment type="similarity">
    <text evidence="5">Belongs to the peptidase S8 family.</text>
</comment>
<feature type="domain" description="Peptidase S8/S53" evidence="7">
    <location>
        <begin position="79"/>
        <end position="102"/>
    </location>
</feature>
<name>A0ABD0Z2U0_9HEMI</name>
<dbReference type="GO" id="GO:0008236">
    <property type="term" value="F:serine-type peptidase activity"/>
    <property type="evidence" value="ECO:0007669"/>
    <property type="project" value="UniProtKB-KW"/>
</dbReference>
<evidence type="ECO:0000256" key="1">
    <source>
        <dbReference type="ARBA" id="ARBA00022670"/>
    </source>
</evidence>
<feature type="region of interest" description="Disordered" evidence="6">
    <location>
        <begin position="24"/>
        <end position="44"/>
    </location>
</feature>